<evidence type="ECO:0000313" key="3">
    <source>
        <dbReference type="Proteomes" id="UP000738325"/>
    </source>
</evidence>
<organism evidence="2 3">
    <name type="scientific">Dissophora globulifera</name>
    <dbReference type="NCBI Taxonomy" id="979702"/>
    <lineage>
        <taxon>Eukaryota</taxon>
        <taxon>Fungi</taxon>
        <taxon>Fungi incertae sedis</taxon>
        <taxon>Mucoromycota</taxon>
        <taxon>Mortierellomycotina</taxon>
        <taxon>Mortierellomycetes</taxon>
        <taxon>Mortierellales</taxon>
        <taxon>Mortierellaceae</taxon>
        <taxon>Dissophora</taxon>
    </lineage>
</organism>
<dbReference type="EMBL" id="JAAAIP010000031">
    <property type="protein sequence ID" value="KAG0328655.1"/>
    <property type="molecule type" value="Genomic_DNA"/>
</dbReference>
<feature type="compositionally biased region" description="Basic and acidic residues" evidence="1">
    <location>
        <begin position="50"/>
        <end position="59"/>
    </location>
</feature>
<sequence length="87" mass="9605">MTHLQLVKFPFDNIYGAIEIEDVSPHSIIIETVGEEPAIQLSSDEKIASKLDTSDKAAKDQPVMNDTTSEGESQKDPLVHGDHFKLL</sequence>
<dbReference type="AlphaFoldDB" id="A0A9P6RTP4"/>
<gene>
    <name evidence="2" type="ORF">BGZ99_004925</name>
</gene>
<comment type="caution">
    <text evidence="2">The sequence shown here is derived from an EMBL/GenBank/DDBJ whole genome shotgun (WGS) entry which is preliminary data.</text>
</comment>
<evidence type="ECO:0000313" key="2">
    <source>
        <dbReference type="EMBL" id="KAG0328655.1"/>
    </source>
</evidence>
<feature type="region of interest" description="Disordered" evidence="1">
    <location>
        <begin position="50"/>
        <end position="81"/>
    </location>
</feature>
<protein>
    <submittedName>
        <fullName evidence="2">Uncharacterized protein</fullName>
    </submittedName>
</protein>
<name>A0A9P6RTP4_9FUNG</name>
<evidence type="ECO:0000256" key="1">
    <source>
        <dbReference type="SAM" id="MobiDB-lite"/>
    </source>
</evidence>
<dbReference type="Proteomes" id="UP000738325">
    <property type="component" value="Unassembled WGS sequence"/>
</dbReference>
<reference evidence="2" key="1">
    <citation type="journal article" date="2020" name="Fungal Divers.">
        <title>Resolving the Mortierellaceae phylogeny through synthesis of multi-gene phylogenetics and phylogenomics.</title>
        <authorList>
            <person name="Vandepol N."/>
            <person name="Liber J."/>
            <person name="Desiro A."/>
            <person name="Na H."/>
            <person name="Kennedy M."/>
            <person name="Barry K."/>
            <person name="Grigoriev I.V."/>
            <person name="Miller A.N."/>
            <person name="O'Donnell K."/>
            <person name="Stajich J.E."/>
            <person name="Bonito G."/>
        </authorList>
    </citation>
    <scope>NUCLEOTIDE SEQUENCE</scope>
    <source>
        <strain evidence="2">REB-010B</strain>
    </source>
</reference>
<feature type="compositionally biased region" description="Basic and acidic residues" evidence="1">
    <location>
        <begin position="72"/>
        <end position="81"/>
    </location>
</feature>
<accession>A0A9P6RTP4</accession>
<proteinExistence type="predicted"/>
<keyword evidence="3" id="KW-1185">Reference proteome</keyword>